<organism evidence="1">
    <name type="scientific">mine drainage metagenome</name>
    <dbReference type="NCBI Taxonomy" id="410659"/>
    <lineage>
        <taxon>unclassified sequences</taxon>
        <taxon>metagenomes</taxon>
        <taxon>ecological metagenomes</taxon>
    </lineage>
</organism>
<name>A0A1J5S5T8_9ZZZZ</name>
<dbReference type="PANTHER" id="PTHR37691:SF1">
    <property type="entry name" value="BLR3518 PROTEIN"/>
    <property type="match status" value="1"/>
</dbReference>
<dbReference type="SUPFAM" id="SSF75169">
    <property type="entry name" value="DsrEFH-like"/>
    <property type="match status" value="1"/>
</dbReference>
<dbReference type="PANTHER" id="PTHR37691">
    <property type="entry name" value="BLR3518 PROTEIN"/>
    <property type="match status" value="1"/>
</dbReference>
<sequence length="178" mass="19276">MNRKIGLATFAVVATLLLQGTAWGASTSDESTQPPLQIINKTGIKVVIQVNDAGVIPMNGISKQLMAAKNLHDQYESLGMKNGKDYEIVMVFRAAGSQFLLKDDAYDEKAKGQHPKGNPNRAIIEALQKDGVKMYECGVAMQMLGYETTDLLPATRIVTSGIAAIIDFEKSGFQEVTP</sequence>
<reference evidence="1" key="1">
    <citation type="submission" date="2016-10" db="EMBL/GenBank/DDBJ databases">
        <title>Sequence of Gallionella enrichment culture.</title>
        <authorList>
            <person name="Poehlein A."/>
            <person name="Muehling M."/>
            <person name="Daniel R."/>
        </authorList>
    </citation>
    <scope>NUCLEOTIDE SEQUENCE</scope>
</reference>
<gene>
    <name evidence="1" type="ORF">GALL_145630</name>
</gene>
<dbReference type="EMBL" id="MLJW01000067">
    <property type="protein sequence ID" value="OIR03291.1"/>
    <property type="molecule type" value="Genomic_DNA"/>
</dbReference>
<dbReference type="InterPro" id="IPR003787">
    <property type="entry name" value="Sulphur_relay_DsrE/F-like"/>
</dbReference>
<dbReference type="AlphaFoldDB" id="A0A1J5S5T8"/>
<protein>
    <submittedName>
        <fullName evidence="1">DsrE/DsrF-like family protein</fullName>
    </submittedName>
</protein>
<dbReference type="InterPro" id="IPR027396">
    <property type="entry name" value="DsrEFH-like"/>
</dbReference>
<dbReference type="Gene3D" id="3.40.1260.10">
    <property type="entry name" value="DsrEFH-like"/>
    <property type="match status" value="1"/>
</dbReference>
<comment type="caution">
    <text evidence="1">The sequence shown here is derived from an EMBL/GenBank/DDBJ whole genome shotgun (WGS) entry which is preliminary data.</text>
</comment>
<proteinExistence type="predicted"/>
<dbReference type="Pfam" id="PF02635">
    <property type="entry name" value="DsrE"/>
    <property type="match status" value="1"/>
</dbReference>
<accession>A0A1J5S5T8</accession>
<evidence type="ECO:0000313" key="1">
    <source>
        <dbReference type="EMBL" id="OIR03291.1"/>
    </source>
</evidence>